<reference evidence="2" key="2">
    <citation type="submission" date="2004-02" db="EMBL/GenBank/DDBJ databases">
        <authorList>
            <consortium name="Genoscope"/>
            <consortium name="Whitehead Institute Centre for Genome Research"/>
        </authorList>
    </citation>
    <scope>NUCLEOTIDE SEQUENCE</scope>
</reference>
<protein>
    <submittedName>
        <fullName evidence="2">(spotted green pufferfish) hypothetical protein</fullName>
    </submittedName>
</protein>
<proteinExistence type="predicted"/>
<dbReference type="EMBL" id="CAAE01015042">
    <property type="protein sequence ID" value="CAG11699.1"/>
    <property type="molecule type" value="Genomic_DNA"/>
</dbReference>
<organism evidence="2">
    <name type="scientific">Tetraodon nigroviridis</name>
    <name type="common">Spotted green pufferfish</name>
    <name type="synonym">Chelonodon nigroviridis</name>
    <dbReference type="NCBI Taxonomy" id="99883"/>
    <lineage>
        <taxon>Eukaryota</taxon>
        <taxon>Metazoa</taxon>
        <taxon>Chordata</taxon>
        <taxon>Craniata</taxon>
        <taxon>Vertebrata</taxon>
        <taxon>Euteleostomi</taxon>
        <taxon>Actinopterygii</taxon>
        <taxon>Neopterygii</taxon>
        <taxon>Teleostei</taxon>
        <taxon>Neoteleostei</taxon>
        <taxon>Acanthomorphata</taxon>
        <taxon>Eupercaria</taxon>
        <taxon>Tetraodontiformes</taxon>
        <taxon>Tetradontoidea</taxon>
        <taxon>Tetraodontidae</taxon>
        <taxon>Tetraodon</taxon>
    </lineage>
</organism>
<feature type="region of interest" description="Disordered" evidence="1">
    <location>
        <begin position="25"/>
        <end position="56"/>
    </location>
</feature>
<dbReference type="KEGG" id="tng:GSTEN00033747G001"/>
<comment type="caution">
    <text evidence="2">The sequence shown here is derived from an EMBL/GenBank/DDBJ whole genome shotgun (WGS) entry which is preliminary data.</text>
</comment>
<dbReference type="AlphaFoldDB" id="Q4RIT3"/>
<evidence type="ECO:0000313" key="2">
    <source>
        <dbReference type="EMBL" id="CAG11699.1"/>
    </source>
</evidence>
<name>Q4RIT3_TETNG</name>
<gene>
    <name evidence="2" type="ORF">GSTENG00033747001</name>
</gene>
<accession>Q4RIT3</accession>
<sequence>MTQCESVLEHMCLPLDDIQITRCSDEDGEKGRRRRSGQITRCSDEDGEKGRRRRSG</sequence>
<reference evidence="2" key="1">
    <citation type="journal article" date="2004" name="Nature">
        <title>Genome duplication in the teleost fish Tetraodon nigroviridis reveals the early vertebrate proto-karyotype.</title>
        <authorList>
            <person name="Jaillon O."/>
            <person name="Aury J.-M."/>
            <person name="Brunet F."/>
            <person name="Petit J.-L."/>
            <person name="Stange-Thomann N."/>
            <person name="Mauceli E."/>
            <person name="Bouneau L."/>
            <person name="Fischer C."/>
            <person name="Ozouf-Costaz C."/>
            <person name="Bernot A."/>
            <person name="Nicaud S."/>
            <person name="Jaffe D."/>
            <person name="Fisher S."/>
            <person name="Lutfalla G."/>
            <person name="Dossat C."/>
            <person name="Segurens B."/>
            <person name="Dasilva C."/>
            <person name="Salanoubat M."/>
            <person name="Levy M."/>
            <person name="Boudet N."/>
            <person name="Castellano S."/>
            <person name="Anthouard V."/>
            <person name="Jubin C."/>
            <person name="Castelli V."/>
            <person name="Katinka M."/>
            <person name="Vacherie B."/>
            <person name="Biemont C."/>
            <person name="Skalli Z."/>
            <person name="Cattolico L."/>
            <person name="Poulain J."/>
            <person name="De Berardinis V."/>
            <person name="Cruaud C."/>
            <person name="Duprat S."/>
            <person name="Brottier P."/>
            <person name="Coutanceau J.-P."/>
            <person name="Gouzy J."/>
            <person name="Parra G."/>
            <person name="Lardier G."/>
            <person name="Chapple C."/>
            <person name="McKernan K.J."/>
            <person name="McEwan P."/>
            <person name="Bosak S."/>
            <person name="Kellis M."/>
            <person name="Volff J.-N."/>
            <person name="Guigo R."/>
            <person name="Zody M.C."/>
            <person name="Mesirov J."/>
            <person name="Lindblad-Toh K."/>
            <person name="Birren B."/>
            <person name="Nusbaum C."/>
            <person name="Kahn D."/>
            <person name="Robinson-Rechavi M."/>
            <person name="Laudet V."/>
            <person name="Schachter V."/>
            <person name="Quetier F."/>
            <person name="Saurin W."/>
            <person name="Scarpelli C."/>
            <person name="Wincker P."/>
            <person name="Lander E.S."/>
            <person name="Weissenbach J."/>
            <person name="Roest Crollius H."/>
        </authorList>
    </citation>
    <scope>NUCLEOTIDE SEQUENCE [LARGE SCALE GENOMIC DNA]</scope>
</reference>
<evidence type="ECO:0000256" key="1">
    <source>
        <dbReference type="SAM" id="MobiDB-lite"/>
    </source>
</evidence>